<dbReference type="Proteomes" id="UP001320420">
    <property type="component" value="Unassembled WGS sequence"/>
</dbReference>
<evidence type="ECO:0000256" key="1">
    <source>
        <dbReference type="SAM" id="MobiDB-lite"/>
    </source>
</evidence>
<dbReference type="GO" id="GO:0003700">
    <property type="term" value="F:DNA-binding transcription factor activity"/>
    <property type="evidence" value="ECO:0007669"/>
    <property type="project" value="InterPro"/>
</dbReference>
<accession>A0AAN9YQZ0</accession>
<evidence type="ECO:0008006" key="4">
    <source>
        <dbReference type="Google" id="ProtNLM"/>
    </source>
</evidence>
<dbReference type="SUPFAM" id="SSF57959">
    <property type="entry name" value="Leucine zipper domain"/>
    <property type="match status" value="1"/>
</dbReference>
<proteinExistence type="predicted"/>
<dbReference type="CDD" id="cd14704">
    <property type="entry name" value="bZIP_HY5-like"/>
    <property type="match status" value="1"/>
</dbReference>
<feature type="region of interest" description="Disordered" evidence="1">
    <location>
        <begin position="1"/>
        <end position="26"/>
    </location>
</feature>
<organism evidence="2 3">
    <name type="scientific">Diatrype stigma</name>
    <dbReference type="NCBI Taxonomy" id="117547"/>
    <lineage>
        <taxon>Eukaryota</taxon>
        <taxon>Fungi</taxon>
        <taxon>Dikarya</taxon>
        <taxon>Ascomycota</taxon>
        <taxon>Pezizomycotina</taxon>
        <taxon>Sordariomycetes</taxon>
        <taxon>Xylariomycetidae</taxon>
        <taxon>Xylariales</taxon>
        <taxon>Diatrypaceae</taxon>
        <taxon>Diatrype</taxon>
    </lineage>
</organism>
<dbReference type="EMBL" id="JAKJXP020000058">
    <property type="protein sequence ID" value="KAK7750844.1"/>
    <property type="molecule type" value="Genomic_DNA"/>
</dbReference>
<dbReference type="PANTHER" id="PTHR42070">
    <property type="entry name" value="FILAMENT ASSOCIATED PROTEIN, PUTATIVE (AFU_ORTHOLOGUE AFUA_8G06630)-RELATED"/>
    <property type="match status" value="1"/>
</dbReference>
<sequence length="237" mass="25571">MPRKIRLPGDPARNRQSQQRSRARRKEYVEELEARVRDYERRDAEATRDMQRAARAACWENGRLLALLALHGVSRAAVDAFLAQEAAGPVGNGNANGHSPSANAGLVIAPVERFGVPHTTDMSSSTQSRADQSLRSRSGLLAAPGAEHADGNLLSTSRCERDVRKACPPSDAEIAFPEDETEIPPTHATPCDAAASIIAELQGHGDTAEARGLLGCKDSSNCHVKNTRLFQLMVETT</sequence>
<protein>
    <recommendedName>
        <fullName evidence="4">BZIP domain-containing protein</fullName>
    </recommendedName>
</protein>
<dbReference type="Gene3D" id="1.20.5.170">
    <property type="match status" value="1"/>
</dbReference>
<reference evidence="2 3" key="1">
    <citation type="submission" date="2024-02" db="EMBL/GenBank/DDBJ databases">
        <title>De novo assembly and annotation of 12 fungi associated with fruit tree decline syndrome in Ontario, Canada.</title>
        <authorList>
            <person name="Sulman M."/>
            <person name="Ellouze W."/>
            <person name="Ilyukhin E."/>
        </authorList>
    </citation>
    <scope>NUCLEOTIDE SEQUENCE [LARGE SCALE GENOMIC DNA]</scope>
    <source>
        <strain evidence="2 3">M11/M66-122</strain>
    </source>
</reference>
<name>A0AAN9YQZ0_9PEZI</name>
<gene>
    <name evidence="2" type="ORF">SLS62_007243</name>
</gene>
<keyword evidence="3" id="KW-1185">Reference proteome</keyword>
<evidence type="ECO:0000313" key="2">
    <source>
        <dbReference type="EMBL" id="KAK7750844.1"/>
    </source>
</evidence>
<dbReference type="InterPro" id="IPR046347">
    <property type="entry name" value="bZIP_sf"/>
</dbReference>
<dbReference type="AlphaFoldDB" id="A0AAN9YQZ0"/>
<dbReference type="PANTHER" id="PTHR42070:SF1">
    <property type="entry name" value="FILAMENT ASSOCIATED PROTEIN, PUTATIVE (AFU_ORTHOLOGUE AFUA_8G06630)-RELATED"/>
    <property type="match status" value="1"/>
</dbReference>
<evidence type="ECO:0000313" key="3">
    <source>
        <dbReference type="Proteomes" id="UP001320420"/>
    </source>
</evidence>
<comment type="caution">
    <text evidence="2">The sequence shown here is derived from an EMBL/GenBank/DDBJ whole genome shotgun (WGS) entry which is preliminary data.</text>
</comment>